<feature type="transmembrane region" description="Helical" evidence="1">
    <location>
        <begin position="90"/>
        <end position="109"/>
    </location>
</feature>
<reference evidence="3" key="1">
    <citation type="submission" date="2014-09" db="EMBL/GenBank/DDBJ databases">
        <authorList>
            <person name="Martin A.A."/>
        </authorList>
    </citation>
    <scope>NUCLEOTIDE SEQUENCE</scope>
    <source>
        <strain evidence="3">ED321</strain>
    </source>
</reference>
<sequence>MRAQYSWVTWLTRPINMTNILSHYIPLTGVAAHGLFTANIFSPGLLKNICDEWDVVASKSLIATSLVGSGFFVFYRPHLYQTSKWNRVEYSVFSSVIYNFGTILLAVFLKPLIPKKLSTSFKAIIAFGISAFLTSRTIKYLNHIDERTIVKKDQKFTHIE</sequence>
<evidence type="ECO:0000313" key="4">
    <source>
        <dbReference type="WBParaSite" id="SRAE_X000153900.1"/>
    </source>
</evidence>
<dbReference type="WormBase" id="SRAE_X000153900">
    <property type="protein sequence ID" value="SRP06622"/>
    <property type="gene ID" value="WBGene00267112"/>
</dbReference>
<dbReference type="Proteomes" id="UP000035682">
    <property type="component" value="Unplaced"/>
</dbReference>
<gene>
    <name evidence="2 4 5" type="ORF">SRAE_X000153900</name>
</gene>
<accession>A0A090KVB5</accession>
<dbReference type="PANTHER" id="PTHR38640:SF1">
    <property type="entry name" value="GEO09659P1"/>
    <property type="match status" value="1"/>
</dbReference>
<dbReference type="OrthoDB" id="5915502at2759"/>
<name>A0A090KVB5_STRRB</name>
<dbReference type="GeneID" id="36384606"/>
<feature type="transmembrane region" description="Helical" evidence="1">
    <location>
        <begin position="121"/>
        <end position="138"/>
    </location>
</feature>
<reference evidence="2" key="2">
    <citation type="submission" date="2014-09" db="EMBL/GenBank/DDBJ databases">
        <authorList>
            <person name="Aslett A.Martin."/>
        </authorList>
    </citation>
    <scope>NUCLEOTIDE SEQUENCE</scope>
    <source>
        <strain evidence="2">ED321 Heterogonic</strain>
    </source>
</reference>
<evidence type="ECO:0000313" key="5">
    <source>
        <dbReference type="WormBase" id="SRAE_X000153900"/>
    </source>
</evidence>
<dbReference type="PANTHER" id="PTHR38640">
    <property type="entry name" value="GEO09659P1"/>
    <property type="match status" value="1"/>
</dbReference>
<dbReference type="RefSeq" id="XP_024499006.1">
    <property type="nucleotide sequence ID" value="XM_024650118.1"/>
</dbReference>
<dbReference type="CTD" id="36384606"/>
<protein>
    <submittedName>
        <fullName evidence="2 4">Uncharacterized protein</fullName>
    </submittedName>
</protein>
<keyword evidence="1" id="KW-1133">Transmembrane helix</keyword>
<evidence type="ECO:0000313" key="3">
    <source>
        <dbReference type="Proteomes" id="UP000035682"/>
    </source>
</evidence>
<keyword evidence="1" id="KW-0472">Membrane</keyword>
<dbReference type="WBParaSite" id="SRAE_X000153900.1">
    <property type="protein sequence ID" value="SRAE_X000153900.1"/>
    <property type="gene ID" value="WBGene00267112"/>
</dbReference>
<reference evidence="4" key="3">
    <citation type="submission" date="2020-12" db="UniProtKB">
        <authorList>
            <consortium name="WormBaseParasite"/>
        </authorList>
    </citation>
    <scope>IDENTIFICATION</scope>
</reference>
<dbReference type="OMA" id="SYIYTRE"/>
<dbReference type="EMBL" id="LN609396">
    <property type="protein sequence ID" value="CEF59795.1"/>
    <property type="molecule type" value="Genomic_DNA"/>
</dbReference>
<evidence type="ECO:0000313" key="2">
    <source>
        <dbReference type="EMBL" id="CEF59795.1"/>
    </source>
</evidence>
<feature type="transmembrane region" description="Helical" evidence="1">
    <location>
        <begin position="21"/>
        <end position="41"/>
    </location>
</feature>
<organism evidence="2">
    <name type="scientific">Strongyloides ratti</name>
    <name type="common">Parasitic roundworm</name>
    <dbReference type="NCBI Taxonomy" id="34506"/>
    <lineage>
        <taxon>Eukaryota</taxon>
        <taxon>Metazoa</taxon>
        <taxon>Ecdysozoa</taxon>
        <taxon>Nematoda</taxon>
        <taxon>Chromadorea</taxon>
        <taxon>Rhabditida</taxon>
        <taxon>Tylenchina</taxon>
        <taxon>Panagrolaimomorpha</taxon>
        <taxon>Strongyloidoidea</taxon>
        <taxon>Strongyloididae</taxon>
        <taxon>Strongyloides</taxon>
    </lineage>
</organism>
<feature type="transmembrane region" description="Helical" evidence="1">
    <location>
        <begin position="61"/>
        <end position="78"/>
    </location>
</feature>
<keyword evidence="3" id="KW-1185">Reference proteome</keyword>
<dbReference type="AlphaFoldDB" id="A0A090KVB5"/>
<keyword evidence="1" id="KW-0812">Transmembrane</keyword>
<evidence type="ECO:0000256" key="1">
    <source>
        <dbReference type="SAM" id="Phobius"/>
    </source>
</evidence>
<proteinExistence type="predicted"/>